<accession>A0ABD2A6R2</accession>
<sequence>ISKRNRFDVLKFLETVAGRSTSQVETIKIVVSIKQRNQKGVSMKFMRFRRPFSRVNPRIKFWERRDAFGNGRKRDETRREKLDPSRQDLSRQDFRVKAASSLKVELGIWMSPRAL</sequence>
<proteinExistence type="predicted"/>
<evidence type="ECO:0000313" key="2">
    <source>
        <dbReference type="Proteomes" id="UP001607302"/>
    </source>
</evidence>
<feature type="non-terminal residue" evidence="1">
    <location>
        <position position="115"/>
    </location>
</feature>
<name>A0ABD2A6R2_VESSQ</name>
<dbReference type="AlphaFoldDB" id="A0ABD2A6R2"/>
<gene>
    <name evidence="1" type="ORF">V1478_013878</name>
</gene>
<reference evidence="1 2" key="1">
    <citation type="journal article" date="2024" name="Ann. Entomol. Soc. Am.">
        <title>Genomic analyses of the southern and eastern yellowjacket wasps (Hymenoptera: Vespidae) reveal evolutionary signatures of social life.</title>
        <authorList>
            <person name="Catto M.A."/>
            <person name="Caine P.B."/>
            <person name="Orr S.E."/>
            <person name="Hunt B.G."/>
            <person name="Goodisman M.A.D."/>
        </authorList>
    </citation>
    <scope>NUCLEOTIDE SEQUENCE [LARGE SCALE GENOMIC DNA]</scope>
    <source>
        <strain evidence="1">233</strain>
        <tissue evidence="1">Head and thorax</tissue>
    </source>
</reference>
<protein>
    <submittedName>
        <fullName evidence="1">Uncharacterized protein</fullName>
    </submittedName>
</protein>
<comment type="caution">
    <text evidence="1">The sequence shown here is derived from an EMBL/GenBank/DDBJ whole genome shotgun (WGS) entry which is preliminary data.</text>
</comment>
<feature type="non-terminal residue" evidence="1">
    <location>
        <position position="1"/>
    </location>
</feature>
<keyword evidence="2" id="KW-1185">Reference proteome</keyword>
<dbReference type="EMBL" id="JAUDFV010000154">
    <property type="protein sequence ID" value="KAL2716202.1"/>
    <property type="molecule type" value="Genomic_DNA"/>
</dbReference>
<evidence type="ECO:0000313" key="1">
    <source>
        <dbReference type="EMBL" id="KAL2716202.1"/>
    </source>
</evidence>
<dbReference type="Proteomes" id="UP001607302">
    <property type="component" value="Unassembled WGS sequence"/>
</dbReference>
<organism evidence="1 2">
    <name type="scientific">Vespula squamosa</name>
    <name type="common">Southern yellow jacket</name>
    <name type="synonym">Wasp</name>
    <dbReference type="NCBI Taxonomy" id="30214"/>
    <lineage>
        <taxon>Eukaryota</taxon>
        <taxon>Metazoa</taxon>
        <taxon>Ecdysozoa</taxon>
        <taxon>Arthropoda</taxon>
        <taxon>Hexapoda</taxon>
        <taxon>Insecta</taxon>
        <taxon>Pterygota</taxon>
        <taxon>Neoptera</taxon>
        <taxon>Endopterygota</taxon>
        <taxon>Hymenoptera</taxon>
        <taxon>Apocrita</taxon>
        <taxon>Aculeata</taxon>
        <taxon>Vespoidea</taxon>
        <taxon>Vespidae</taxon>
        <taxon>Vespinae</taxon>
        <taxon>Vespula</taxon>
    </lineage>
</organism>